<name>A0ABQ3XN26_9ACTN</name>
<organism evidence="2 3">
    <name type="scientific">Actinoplanes couchii</name>
    <dbReference type="NCBI Taxonomy" id="403638"/>
    <lineage>
        <taxon>Bacteria</taxon>
        <taxon>Bacillati</taxon>
        <taxon>Actinomycetota</taxon>
        <taxon>Actinomycetes</taxon>
        <taxon>Micromonosporales</taxon>
        <taxon>Micromonosporaceae</taxon>
        <taxon>Actinoplanes</taxon>
    </lineage>
</organism>
<accession>A0ABQ3XN26</accession>
<reference evidence="2 3" key="1">
    <citation type="submission" date="2021-01" db="EMBL/GenBank/DDBJ databases">
        <title>Whole genome shotgun sequence of Actinoplanes couchii NBRC 106145.</title>
        <authorList>
            <person name="Komaki H."/>
            <person name="Tamura T."/>
        </authorList>
    </citation>
    <scope>NUCLEOTIDE SEQUENCE [LARGE SCALE GENOMIC DNA]</scope>
    <source>
        <strain evidence="2 3">NBRC 106145</strain>
    </source>
</reference>
<sequence>MALRPDLMRVTGEPQLVAVFDTNAIATACCMEAASGHQSLATRLVRTGRVPYFIAEHVPGEMDEHLDRGVSRTVSAGAAREPSTCARHGLRGRRH</sequence>
<keyword evidence="3" id="KW-1185">Reference proteome</keyword>
<feature type="region of interest" description="Disordered" evidence="1">
    <location>
        <begin position="73"/>
        <end position="95"/>
    </location>
</feature>
<gene>
    <name evidence="2" type="ORF">Aco03nite_083160</name>
</gene>
<evidence type="ECO:0000256" key="1">
    <source>
        <dbReference type="SAM" id="MobiDB-lite"/>
    </source>
</evidence>
<protein>
    <recommendedName>
        <fullName evidence="4">PIN domain-containing protein</fullName>
    </recommendedName>
</protein>
<dbReference type="EMBL" id="BOMG01000102">
    <property type="protein sequence ID" value="GID59912.1"/>
    <property type="molecule type" value="Genomic_DNA"/>
</dbReference>
<proteinExistence type="predicted"/>
<evidence type="ECO:0000313" key="2">
    <source>
        <dbReference type="EMBL" id="GID59912.1"/>
    </source>
</evidence>
<comment type="caution">
    <text evidence="2">The sequence shown here is derived from an EMBL/GenBank/DDBJ whole genome shotgun (WGS) entry which is preliminary data.</text>
</comment>
<evidence type="ECO:0000313" key="3">
    <source>
        <dbReference type="Proteomes" id="UP000612282"/>
    </source>
</evidence>
<dbReference type="Proteomes" id="UP000612282">
    <property type="component" value="Unassembled WGS sequence"/>
</dbReference>
<evidence type="ECO:0008006" key="4">
    <source>
        <dbReference type="Google" id="ProtNLM"/>
    </source>
</evidence>